<reference evidence="2" key="2">
    <citation type="submission" date="2025-08" db="UniProtKB">
        <authorList>
            <consortium name="Ensembl"/>
        </authorList>
    </citation>
    <scope>IDENTIFICATION</scope>
    <source>
        <strain evidence="2">Thoroughbred</strain>
    </source>
</reference>
<keyword evidence="1" id="KW-0472">Membrane</keyword>
<feature type="transmembrane region" description="Helical" evidence="1">
    <location>
        <begin position="71"/>
        <end position="87"/>
    </location>
</feature>
<accession>A0A9L0RU11</accession>
<evidence type="ECO:0000313" key="2">
    <source>
        <dbReference type="Ensembl" id="ENSECAP00000067310.1"/>
    </source>
</evidence>
<evidence type="ECO:0000256" key="1">
    <source>
        <dbReference type="SAM" id="Phobius"/>
    </source>
</evidence>
<keyword evidence="1" id="KW-0812">Transmembrane</keyword>
<organism evidence="2 3">
    <name type="scientific">Equus caballus</name>
    <name type="common">Horse</name>
    <dbReference type="NCBI Taxonomy" id="9796"/>
    <lineage>
        <taxon>Eukaryota</taxon>
        <taxon>Metazoa</taxon>
        <taxon>Chordata</taxon>
        <taxon>Craniata</taxon>
        <taxon>Vertebrata</taxon>
        <taxon>Euteleostomi</taxon>
        <taxon>Mammalia</taxon>
        <taxon>Eutheria</taxon>
        <taxon>Laurasiatheria</taxon>
        <taxon>Perissodactyla</taxon>
        <taxon>Equidae</taxon>
        <taxon>Equus</taxon>
    </lineage>
</organism>
<evidence type="ECO:0000313" key="3">
    <source>
        <dbReference type="Proteomes" id="UP000002281"/>
    </source>
</evidence>
<dbReference type="AlphaFoldDB" id="A0A9L0RU11"/>
<reference evidence="2" key="3">
    <citation type="submission" date="2025-09" db="UniProtKB">
        <authorList>
            <consortium name="Ensembl"/>
        </authorList>
    </citation>
    <scope>IDENTIFICATION</scope>
    <source>
        <strain evidence="2">Thoroughbred</strain>
    </source>
</reference>
<feature type="transmembrane region" description="Helical" evidence="1">
    <location>
        <begin position="33"/>
        <end position="59"/>
    </location>
</feature>
<keyword evidence="3" id="KW-1185">Reference proteome</keyword>
<dbReference type="Proteomes" id="UP000002281">
    <property type="component" value="Chromosome X"/>
</dbReference>
<proteinExistence type="predicted"/>
<keyword evidence="1" id="KW-1133">Transmembrane helix</keyword>
<protein>
    <submittedName>
        <fullName evidence="2">Uncharacterized protein</fullName>
    </submittedName>
</protein>
<name>A0A9L0RU11_HORSE</name>
<sequence>MIVNEIAFLTSLSVSLLLEYRNAIDFCKLILYPATLLFLLIISNNFWMDSLLFSVYRIISYANSERFTSSFPIWVPFICFSYLIALAKTSSTMLNMSGKSGHPHLVPSLRGMAFIFFLC</sequence>
<dbReference type="Ensembl" id="ENSECAT00000127068.1">
    <property type="protein sequence ID" value="ENSECAP00000067310.1"/>
    <property type="gene ID" value="ENSECAG00000057856.1"/>
</dbReference>
<reference evidence="2 3" key="1">
    <citation type="journal article" date="2009" name="Science">
        <title>Genome sequence, comparative analysis, and population genetics of the domestic horse.</title>
        <authorList>
            <consortium name="Broad Institute Genome Sequencing Platform"/>
            <consortium name="Broad Institute Whole Genome Assembly Team"/>
            <person name="Wade C.M."/>
            <person name="Giulotto E."/>
            <person name="Sigurdsson S."/>
            <person name="Zoli M."/>
            <person name="Gnerre S."/>
            <person name="Imsland F."/>
            <person name="Lear T.L."/>
            <person name="Adelson D.L."/>
            <person name="Bailey E."/>
            <person name="Bellone R.R."/>
            <person name="Bloecker H."/>
            <person name="Distl O."/>
            <person name="Edgar R.C."/>
            <person name="Garber M."/>
            <person name="Leeb T."/>
            <person name="Mauceli E."/>
            <person name="MacLeod J.N."/>
            <person name="Penedo M.C.T."/>
            <person name="Raison J.M."/>
            <person name="Sharpe T."/>
            <person name="Vogel J."/>
            <person name="Andersson L."/>
            <person name="Antczak D.F."/>
            <person name="Biagi T."/>
            <person name="Binns M.M."/>
            <person name="Chowdhary B.P."/>
            <person name="Coleman S.J."/>
            <person name="Della Valle G."/>
            <person name="Fryc S."/>
            <person name="Guerin G."/>
            <person name="Hasegawa T."/>
            <person name="Hill E.W."/>
            <person name="Jurka J."/>
            <person name="Kiialainen A."/>
            <person name="Lindgren G."/>
            <person name="Liu J."/>
            <person name="Magnani E."/>
            <person name="Mickelson J.R."/>
            <person name="Murray J."/>
            <person name="Nergadze S.G."/>
            <person name="Onofrio R."/>
            <person name="Pedroni S."/>
            <person name="Piras M.F."/>
            <person name="Raudsepp T."/>
            <person name="Rocchi M."/>
            <person name="Roeed K.H."/>
            <person name="Ryder O.A."/>
            <person name="Searle S."/>
            <person name="Skow L."/>
            <person name="Swinburne J.E."/>
            <person name="Syvaenen A.C."/>
            <person name="Tozaki T."/>
            <person name="Valberg S.J."/>
            <person name="Vaudin M."/>
            <person name="White J.R."/>
            <person name="Zody M.C."/>
            <person name="Lander E.S."/>
            <person name="Lindblad-Toh K."/>
        </authorList>
    </citation>
    <scope>NUCLEOTIDE SEQUENCE [LARGE SCALE GENOMIC DNA]</scope>
    <source>
        <strain evidence="2 3">Thoroughbred</strain>
    </source>
</reference>
<dbReference type="GeneTree" id="ENSGT01090000263194"/>